<dbReference type="SUPFAM" id="SSF51182">
    <property type="entry name" value="RmlC-like cupins"/>
    <property type="match status" value="1"/>
</dbReference>
<evidence type="ECO:0000256" key="1">
    <source>
        <dbReference type="ARBA" id="ARBA00023125"/>
    </source>
</evidence>
<keyword evidence="4" id="KW-1185">Reference proteome</keyword>
<dbReference type="InterPro" id="IPR014710">
    <property type="entry name" value="RmlC-like_jellyroll"/>
</dbReference>
<dbReference type="RefSeq" id="WP_274943894.1">
    <property type="nucleotide sequence ID" value="NZ_JANWOI010000003.1"/>
</dbReference>
<name>A0A9X3Z7F5_9PROT</name>
<dbReference type="CDD" id="cd00093">
    <property type="entry name" value="HTH_XRE"/>
    <property type="match status" value="1"/>
</dbReference>
<dbReference type="InterPro" id="IPR013096">
    <property type="entry name" value="Cupin_2"/>
</dbReference>
<dbReference type="Proteomes" id="UP001141619">
    <property type="component" value="Unassembled WGS sequence"/>
</dbReference>
<dbReference type="GO" id="GO:0005829">
    <property type="term" value="C:cytosol"/>
    <property type="evidence" value="ECO:0007669"/>
    <property type="project" value="TreeGrafter"/>
</dbReference>
<evidence type="ECO:0000313" key="3">
    <source>
        <dbReference type="EMBL" id="MDA5194190.1"/>
    </source>
</evidence>
<evidence type="ECO:0000259" key="2">
    <source>
        <dbReference type="PROSITE" id="PS50943"/>
    </source>
</evidence>
<dbReference type="GO" id="GO:0003700">
    <property type="term" value="F:DNA-binding transcription factor activity"/>
    <property type="evidence" value="ECO:0007669"/>
    <property type="project" value="TreeGrafter"/>
</dbReference>
<feature type="domain" description="HTH cro/C1-type" evidence="2">
    <location>
        <begin position="13"/>
        <end position="67"/>
    </location>
</feature>
<dbReference type="Pfam" id="PF01381">
    <property type="entry name" value="HTH_3"/>
    <property type="match status" value="1"/>
</dbReference>
<sequence length="193" mass="20994">MDDFDGFNVGARLLEVRRAAGLSQRALAERASVPHGQISMVEQNRSSPSVASLRKILSGVPMTLAEFFEPDRPESDRVFFAAHELVDLTSRLHGADQAAPILFRQVGEARAHNLQILHERYAPGADTGPTMLEHNAHEGGVVLSGALEITVGTQKRVLGPGDAYLFDSRTPHRFRNIGDDDAVVISACTPPYL</sequence>
<evidence type="ECO:0000313" key="4">
    <source>
        <dbReference type="Proteomes" id="UP001141619"/>
    </source>
</evidence>
<proteinExistence type="predicted"/>
<dbReference type="Gene3D" id="1.10.260.40">
    <property type="entry name" value="lambda repressor-like DNA-binding domains"/>
    <property type="match status" value="1"/>
</dbReference>
<dbReference type="AlphaFoldDB" id="A0A9X3Z7F5"/>
<gene>
    <name evidence="3" type="ORF">NYP16_09530</name>
</gene>
<dbReference type="PROSITE" id="PS50943">
    <property type="entry name" value="HTH_CROC1"/>
    <property type="match status" value="1"/>
</dbReference>
<comment type="caution">
    <text evidence="3">The sequence shown here is derived from an EMBL/GenBank/DDBJ whole genome shotgun (WGS) entry which is preliminary data.</text>
</comment>
<reference evidence="3" key="1">
    <citation type="submission" date="2022-08" db="EMBL/GenBank/DDBJ databases">
        <authorList>
            <person name="Vandamme P."/>
            <person name="Hettiarachchi A."/>
            <person name="Peeters C."/>
            <person name="Cnockaert M."/>
            <person name="Carlier A."/>
        </authorList>
    </citation>
    <scope>NUCLEOTIDE SEQUENCE</scope>
    <source>
        <strain evidence="3">LMG 31809</strain>
    </source>
</reference>
<organism evidence="3 4">
    <name type="scientific">Govanella unica</name>
    <dbReference type="NCBI Taxonomy" id="2975056"/>
    <lineage>
        <taxon>Bacteria</taxon>
        <taxon>Pseudomonadati</taxon>
        <taxon>Pseudomonadota</taxon>
        <taxon>Alphaproteobacteria</taxon>
        <taxon>Emcibacterales</taxon>
        <taxon>Govanellaceae</taxon>
        <taxon>Govanella</taxon>
    </lineage>
</organism>
<dbReference type="PANTHER" id="PTHR46797:SF11">
    <property type="entry name" value="HTH-TYPE TRANSCRIPTIONAL REGULATOR PUUR"/>
    <property type="match status" value="1"/>
</dbReference>
<dbReference type="SMART" id="SM00530">
    <property type="entry name" value="HTH_XRE"/>
    <property type="match status" value="1"/>
</dbReference>
<dbReference type="EMBL" id="JANWOI010000003">
    <property type="protein sequence ID" value="MDA5194190.1"/>
    <property type="molecule type" value="Genomic_DNA"/>
</dbReference>
<dbReference type="SUPFAM" id="SSF47413">
    <property type="entry name" value="lambda repressor-like DNA-binding domains"/>
    <property type="match status" value="1"/>
</dbReference>
<dbReference type="PANTHER" id="PTHR46797">
    <property type="entry name" value="HTH-TYPE TRANSCRIPTIONAL REGULATOR"/>
    <property type="match status" value="1"/>
</dbReference>
<dbReference type="CDD" id="cd02209">
    <property type="entry name" value="cupin_XRE_C"/>
    <property type="match status" value="1"/>
</dbReference>
<dbReference type="InterPro" id="IPR010982">
    <property type="entry name" value="Lambda_DNA-bd_dom_sf"/>
</dbReference>
<accession>A0A9X3Z7F5</accession>
<dbReference type="InterPro" id="IPR001387">
    <property type="entry name" value="Cro/C1-type_HTH"/>
</dbReference>
<dbReference type="GO" id="GO:0003677">
    <property type="term" value="F:DNA binding"/>
    <property type="evidence" value="ECO:0007669"/>
    <property type="project" value="UniProtKB-KW"/>
</dbReference>
<dbReference type="InterPro" id="IPR011051">
    <property type="entry name" value="RmlC_Cupin_sf"/>
</dbReference>
<protein>
    <submittedName>
        <fullName evidence="3">Cupin domain-containing protein</fullName>
    </submittedName>
</protein>
<reference evidence="3" key="2">
    <citation type="journal article" date="2023" name="Syst. Appl. Microbiol.">
        <title>Govania unica gen. nov., sp. nov., a rare biosphere bacterium that represents a novel family in the class Alphaproteobacteria.</title>
        <authorList>
            <person name="Vandamme P."/>
            <person name="Peeters C."/>
            <person name="Hettiarachchi A."/>
            <person name="Cnockaert M."/>
            <person name="Carlier A."/>
        </authorList>
    </citation>
    <scope>NUCLEOTIDE SEQUENCE</scope>
    <source>
        <strain evidence="3">LMG 31809</strain>
    </source>
</reference>
<keyword evidence="1" id="KW-0238">DNA-binding</keyword>
<dbReference type="InterPro" id="IPR050807">
    <property type="entry name" value="TransReg_Diox_bact_type"/>
</dbReference>
<dbReference type="Pfam" id="PF07883">
    <property type="entry name" value="Cupin_2"/>
    <property type="match status" value="1"/>
</dbReference>
<dbReference type="Gene3D" id="2.60.120.10">
    <property type="entry name" value="Jelly Rolls"/>
    <property type="match status" value="1"/>
</dbReference>